<evidence type="ECO:0000256" key="2">
    <source>
        <dbReference type="ARBA" id="ARBA00006434"/>
    </source>
</evidence>
<evidence type="ECO:0000313" key="12">
    <source>
        <dbReference type="Proteomes" id="UP000434475"/>
    </source>
</evidence>
<evidence type="ECO:0000256" key="8">
    <source>
        <dbReference type="SAM" id="Phobius"/>
    </source>
</evidence>
<dbReference type="GO" id="GO:0022857">
    <property type="term" value="F:transmembrane transporter activity"/>
    <property type="evidence" value="ECO:0007669"/>
    <property type="project" value="InterPro"/>
</dbReference>
<keyword evidence="5 8" id="KW-1133">Transmembrane helix</keyword>
<dbReference type="PROSITE" id="PS50283">
    <property type="entry name" value="NA_SOLUT_SYMP_3"/>
    <property type="match status" value="1"/>
</dbReference>
<feature type="transmembrane region" description="Helical" evidence="8">
    <location>
        <begin position="377"/>
        <end position="402"/>
    </location>
</feature>
<feature type="transmembrane region" description="Helical" evidence="8">
    <location>
        <begin position="305"/>
        <end position="331"/>
    </location>
</feature>
<evidence type="ECO:0000313" key="11">
    <source>
        <dbReference type="Proteomes" id="UP000095746"/>
    </source>
</evidence>
<dbReference type="PANTHER" id="PTHR48086:SF7">
    <property type="entry name" value="SODIUM-SOLUTE SYMPORTER-RELATED"/>
    <property type="match status" value="1"/>
</dbReference>
<dbReference type="EMBL" id="WKPR01000054">
    <property type="protein sequence ID" value="MSB22830.1"/>
    <property type="molecule type" value="Genomic_DNA"/>
</dbReference>
<proteinExistence type="inferred from homology"/>
<dbReference type="AlphaFoldDB" id="A0A173ZXN0"/>
<dbReference type="GO" id="GO:0005886">
    <property type="term" value="C:plasma membrane"/>
    <property type="evidence" value="ECO:0007669"/>
    <property type="project" value="TreeGrafter"/>
</dbReference>
<keyword evidence="3" id="KW-0813">Transport</keyword>
<comment type="subcellular location">
    <subcellularLocation>
        <location evidence="1">Membrane</location>
        <topology evidence="1">Multi-pass membrane protein</topology>
    </subcellularLocation>
</comment>
<evidence type="ECO:0000313" key="9">
    <source>
        <dbReference type="EMBL" id="CUN81192.1"/>
    </source>
</evidence>
<evidence type="ECO:0000256" key="1">
    <source>
        <dbReference type="ARBA" id="ARBA00004141"/>
    </source>
</evidence>
<feature type="transmembrane region" description="Helical" evidence="8">
    <location>
        <begin position="180"/>
        <end position="201"/>
    </location>
</feature>
<dbReference type="InterPro" id="IPR050277">
    <property type="entry name" value="Sodium:Solute_Symporter"/>
</dbReference>
<protein>
    <submittedName>
        <fullName evidence="9">Na(+)/glucose symporter</fullName>
    </submittedName>
</protein>
<comment type="similarity">
    <text evidence="2 7">Belongs to the sodium:solute symporter (SSF) (TC 2.A.21) family.</text>
</comment>
<evidence type="ECO:0000256" key="5">
    <source>
        <dbReference type="ARBA" id="ARBA00022989"/>
    </source>
</evidence>
<gene>
    <name evidence="9" type="primary">sglT_2</name>
    <name evidence="9" type="ORF">ERS852411_00522</name>
    <name evidence="10" type="ORF">GKE97_25570</name>
</gene>
<name>A0A173ZXN0_FLAPL</name>
<reference evidence="9 11" key="1">
    <citation type="submission" date="2015-09" db="EMBL/GenBank/DDBJ databases">
        <authorList>
            <consortium name="Pathogen Informatics"/>
        </authorList>
    </citation>
    <scope>NUCLEOTIDE SEQUENCE [LARGE SCALE GENOMIC DNA]</scope>
    <source>
        <strain evidence="9 11">2789STDY5608854</strain>
    </source>
</reference>
<feature type="transmembrane region" description="Helical" evidence="8">
    <location>
        <begin position="258"/>
        <end position="285"/>
    </location>
</feature>
<dbReference type="InterPro" id="IPR001734">
    <property type="entry name" value="Na/solute_symporter"/>
</dbReference>
<evidence type="ECO:0000256" key="7">
    <source>
        <dbReference type="RuleBase" id="RU362091"/>
    </source>
</evidence>
<sequence>MQIIDYCVLFSTILVVILIGWLSGRNTCCTDSSKEFLLTEKGINKLQAGFSMAATDFGGSGLVGAIGYCYFVGISGIWWNLAAAPAFILVGLFLAKKFNRMDCATLPEYFGKRYGKGVKLLSCILHILTNIAALSVQFTVSCTVLHIITGFNINVSLVISVLIVLFLTSGGLRAVVNTDAVLFIIIVISILLMVPFSIRAAGGYATLKANVPVEFFRFDQLGAWTPISWILLCMLNYSTNQNYIQRMVSAKDTGTAKFGALFTAGFYVIISMALGLIGIAAYVLLPGIEDSNMIFATMLVRFFPHGLLGIGLAAVFAATISTGTSMLHATATLIVNDIYVPLGKSERNDQSILVTSRICVFAVALFALSISMFSSNIVNICYIGGLFYGVSAFVPMVLGLYSKFVTGKAALISMVMTVVLSLLWEYFPSFRISALAQIPSNVFGLAVSAGTICIISVLTNKVRKDEGHV</sequence>
<dbReference type="CDD" id="cd10322">
    <property type="entry name" value="SLC5sbd"/>
    <property type="match status" value="1"/>
</dbReference>
<evidence type="ECO:0000256" key="4">
    <source>
        <dbReference type="ARBA" id="ARBA00022692"/>
    </source>
</evidence>
<evidence type="ECO:0000256" key="3">
    <source>
        <dbReference type="ARBA" id="ARBA00022448"/>
    </source>
</evidence>
<dbReference type="Gene3D" id="1.20.1730.10">
    <property type="entry name" value="Sodium/glucose cotransporter"/>
    <property type="match status" value="1"/>
</dbReference>
<organism evidence="9 11">
    <name type="scientific">Flavonifractor plautii</name>
    <name type="common">Fusobacterium plautii</name>
    <dbReference type="NCBI Taxonomy" id="292800"/>
    <lineage>
        <taxon>Bacteria</taxon>
        <taxon>Bacillati</taxon>
        <taxon>Bacillota</taxon>
        <taxon>Clostridia</taxon>
        <taxon>Eubacteriales</taxon>
        <taxon>Oscillospiraceae</taxon>
        <taxon>Flavonifractor</taxon>
    </lineage>
</organism>
<feature type="transmembrane region" description="Helical" evidence="8">
    <location>
        <begin position="77"/>
        <end position="96"/>
    </location>
</feature>
<feature type="transmembrane region" description="Helical" evidence="8">
    <location>
        <begin position="144"/>
        <end position="168"/>
    </location>
</feature>
<dbReference type="Pfam" id="PF00474">
    <property type="entry name" value="SSF"/>
    <property type="match status" value="1"/>
</dbReference>
<accession>A0A173ZXN0</accession>
<dbReference type="EMBL" id="CYZT01000018">
    <property type="protein sequence ID" value="CUN81192.1"/>
    <property type="molecule type" value="Genomic_DNA"/>
</dbReference>
<dbReference type="Proteomes" id="UP000095746">
    <property type="component" value="Unassembled WGS sequence"/>
</dbReference>
<evidence type="ECO:0000313" key="10">
    <source>
        <dbReference type="EMBL" id="MSB22830.1"/>
    </source>
</evidence>
<dbReference type="InterPro" id="IPR038377">
    <property type="entry name" value="Na/Glc_symporter_sf"/>
</dbReference>
<dbReference type="PANTHER" id="PTHR48086">
    <property type="entry name" value="SODIUM/PROLINE SYMPORTER-RELATED"/>
    <property type="match status" value="1"/>
</dbReference>
<keyword evidence="4 8" id="KW-0812">Transmembrane</keyword>
<feature type="transmembrane region" description="Helical" evidence="8">
    <location>
        <begin position="117"/>
        <end position="138"/>
    </location>
</feature>
<dbReference type="RefSeq" id="WP_009260859.1">
    <property type="nucleotide sequence ID" value="NZ_JADMVA010000003.1"/>
</dbReference>
<keyword evidence="6 8" id="KW-0472">Membrane</keyword>
<feature type="transmembrane region" description="Helical" evidence="8">
    <location>
        <begin position="352"/>
        <end position="371"/>
    </location>
</feature>
<feature type="transmembrane region" description="Helical" evidence="8">
    <location>
        <begin position="409"/>
        <end position="426"/>
    </location>
</feature>
<evidence type="ECO:0000256" key="6">
    <source>
        <dbReference type="ARBA" id="ARBA00023136"/>
    </source>
</evidence>
<feature type="transmembrane region" description="Helical" evidence="8">
    <location>
        <begin position="221"/>
        <end position="237"/>
    </location>
</feature>
<feature type="transmembrane region" description="Helical" evidence="8">
    <location>
        <begin position="7"/>
        <end position="24"/>
    </location>
</feature>
<dbReference type="Proteomes" id="UP000434475">
    <property type="component" value="Unassembled WGS sequence"/>
</dbReference>
<feature type="transmembrane region" description="Helical" evidence="8">
    <location>
        <begin position="438"/>
        <end position="458"/>
    </location>
</feature>
<reference evidence="10 12" key="2">
    <citation type="journal article" date="2019" name="Nat. Med.">
        <title>A library of human gut bacterial isolates paired with longitudinal multiomics data enables mechanistic microbiome research.</title>
        <authorList>
            <person name="Poyet M."/>
            <person name="Groussin M."/>
            <person name="Gibbons S.M."/>
            <person name="Avila-Pacheco J."/>
            <person name="Jiang X."/>
            <person name="Kearney S.M."/>
            <person name="Perrotta A.R."/>
            <person name="Berdy B."/>
            <person name="Zhao S."/>
            <person name="Lieberman T.D."/>
            <person name="Swanson P.K."/>
            <person name="Smith M."/>
            <person name="Roesemann S."/>
            <person name="Alexander J.E."/>
            <person name="Rich S.A."/>
            <person name="Livny J."/>
            <person name="Vlamakis H."/>
            <person name="Clish C."/>
            <person name="Bullock K."/>
            <person name="Deik A."/>
            <person name="Scott J."/>
            <person name="Pierce K.A."/>
            <person name="Xavier R.J."/>
            <person name="Alm E.J."/>
        </authorList>
    </citation>
    <scope>NUCLEOTIDE SEQUENCE [LARGE SCALE GENOMIC DNA]</scope>
    <source>
        <strain evidence="10 12">BIOML-A2</strain>
    </source>
</reference>